<evidence type="ECO:0000313" key="3">
    <source>
        <dbReference type="Proteomes" id="UP000001876"/>
    </source>
</evidence>
<feature type="region of interest" description="Disordered" evidence="1">
    <location>
        <begin position="160"/>
        <end position="249"/>
    </location>
</feature>
<name>C1N3C4_MICPC</name>
<feature type="compositionally biased region" description="Low complexity" evidence="1">
    <location>
        <begin position="209"/>
        <end position="219"/>
    </location>
</feature>
<dbReference type="Proteomes" id="UP000001876">
    <property type="component" value="Unassembled WGS sequence"/>
</dbReference>
<dbReference type="AlphaFoldDB" id="C1N3C4"/>
<evidence type="ECO:0000313" key="2">
    <source>
        <dbReference type="EMBL" id="EEH53174.1"/>
    </source>
</evidence>
<dbReference type="EMBL" id="GG663746">
    <property type="protein sequence ID" value="EEH53174.1"/>
    <property type="molecule type" value="Genomic_DNA"/>
</dbReference>
<gene>
    <name evidence="2" type="ORF">MICPUCDRAFT_52120</name>
</gene>
<reference evidence="2 3" key="1">
    <citation type="journal article" date="2009" name="Science">
        <title>Green evolution and dynamic adaptations revealed by genomes of the marine picoeukaryotes Micromonas.</title>
        <authorList>
            <person name="Worden A.Z."/>
            <person name="Lee J.H."/>
            <person name="Mock T."/>
            <person name="Rouze P."/>
            <person name="Simmons M.P."/>
            <person name="Aerts A.L."/>
            <person name="Allen A.E."/>
            <person name="Cuvelier M.L."/>
            <person name="Derelle E."/>
            <person name="Everett M.V."/>
            <person name="Foulon E."/>
            <person name="Grimwood J."/>
            <person name="Gundlach H."/>
            <person name="Henrissat B."/>
            <person name="Napoli C."/>
            <person name="McDonald S.M."/>
            <person name="Parker M.S."/>
            <person name="Rombauts S."/>
            <person name="Salamov A."/>
            <person name="Von Dassow P."/>
            <person name="Badger J.H."/>
            <person name="Coutinho P.M."/>
            <person name="Demir E."/>
            <person name="Dubchak I."/>
            <person name="Gentemann C."/>
            <person name="Eikrem W."/>
            <person name="Gready J.E."/>
            <person name="John U."/>
            <person name="Lanier W."/>
            <person name="Lindquist E.A."/>
            <person name="Lucas S."/>
            <person name="Mayer K.F."/>
            <person name="Moreau H."/>
            <person name="Not F."/>
            <person name="Otillar R."/>
            <person name="Panaud O."/>
            <person name="Pangilinan J."/>
            <person name="Paulsen I."/>
            <person name="Piegu B."/>
            <person name="Poliakov A."/>
            <person name="Robbens S."/>
            <person name="Schmutz J."/>
            <person name="Toulza E."/>
            <person name="Wyss T."/>
            <person name="Zelensky A."/>
            <person name="Zhou K."/>
            <person name="Armbrust E.V."/>
            <person name="Bhattacharya D."/>
            <person name="Goodenough U.W."/>
            <person name="Van de Peer Y."/>
            <person name="Grigoriev I.V."/>
        </authorList>
    </citation>
    <scope>NUCLEOTIDE SEQUENCE [LARGE SCALE GENOMIC DNA]</scope>
    <source>
        <strain evidence="2 3">CCMP1545</strain>
    </source>
</reference>
<evidence type="ECO:0000256" key="1">
    <source>
        <dbReference type="SAM" id="MobiDB-lite"/>
    </source>
</evidence>
<accession>C1N3C4</accession>
<dbReference type="GeneID" id="9687795"/>
<dbReference type="RefSeq" id="XP_003062355.1">
    <property type="nucleotide sequence ID" value="XM_003062309.1"/>
</dbReference>
<protein>
    <submittedName>
        <fullName evidence="2">Predicted protein</fullName>
    </submittedName>
</protein>
<sequence length="496" mass="50139">MARVVHTEPYAFLPQTLERGAVVASAPLLASLTRADKPFAQHAAYRDLCDVAETGGGGRRRLLLGDDGSGGGEYEYDGRYESSRRGRIAAGAEDGAYAPALAAALAPVLSVVAAIRAALDAAEKASEGSHSTGRLRAGGGGLGSGGVGLGGVGGGFFLPSDRRRDAGRNAGVRLRTGGPAGVRVRENGGGGGGGGGGLGDARRDGGKGSSSSYSSSSSSPRTMETRAMARSSHQGQKTSSREPFRDVGVGAGDRANAAAWSMLADDWGMPMDAVAPLPKPSPAPLAGDVAGIDGGPGWGFFGMNGSHGMNGDGRARANAGDDVGFLNNFFARNDDASAALRRQMDSVGVACADARASLAAHGQLAAWGARAAAALACSPEGMEIERAASSAAAGRRRMPDAGAAFRVLLAATHACKECARAGTSVAPGVGARATSKPPRVPGLRDAARAAAALADVFQTTLFAFVDAYGADRAREMLNPPFRCVLYTGPHTTASAW</sequence>
<feature type="compositionally biased region" description="Gly residues" evidence="1">
    <location>
        <begin position="187"/>
        <end position="199"/>
    </location>
</feature>
<organism evidence="3">
    <name type="scientific">Micromonas pusilla (strain CCMP1545)</name>
    <name type="common">Picoplanktonic green alga</name>
    <dbReference type="NCBI Taxonomy" id="564608"/>
    <lineage>
        <taxon>Eukaryota</taxon>
        <taxon>Viridiplantae</taxon>
        <taxon>Chlorophyta</taxon>
        <taxon>Mamiellophyceae</taxon>
        <taxon>Mamiellales</taxon>
        <taxon>Mamiellaceae</taxon>
        <taxon>Micromonas</taxon>
    </lineage>
</organism>
<proteinExistence type="predicted"/>
<dbReference type="KEGG" id="mpp:MICPUCDRAFT_52120"/>
<keyword evidence="3" id="KW-1185">Reference proteome</keyword>